<evidence type="ECO:0000256" key="6">
    <source>
        <dbReference type="ARBA" id="ARBA00023136"/>
    </source>
</evidence>
<feature type="transmembrane region" description="Helical" evidence="7">
    <location>
        <begin position="71"/>
        <end position="88"/>
    </location>
</feature>
<proteinExistence type="predicted"/>
<evidence type="ECO:0000313" key="10">
    <source>
        <dbReference type="Proteomes" id="UP001593833"/>
    </source>
</evidence>
<organism evidence="9 10">
    <name type="scientific">Eiseniibacteriota bacterium</name>
    <dbReference type="NCBI Taxonomy" id="2212470"/>
    <lineage>
        <taxon>Bacteria</taxon>
        <taxon>Candidatus Eiseniibacteriota</taxon>
    </lineage>
</organism>
<evidence type="ECO:0000256" key="3">
    <source>
        <dbReference type="ARBA" id="ARBA00022692"/>
    </source>
</evidence>
<dbReference type="EMBL" id="JBHPKH010000018">
    <property type="protein sequence ID" value="MFC1572484.1"/>
    <property type="molecule type" value="Genomic_DNA"/>
</dbReference>
<evidence type="ECO:0000313" key="9">
    <source>
        <dbReference type="EMBL" id="MFC1572484.1"/>
    </source>
</evidence>
<sequence length="237" mass="26816">MADKIYYFIMVPMVYFAVAVFVIGILVRVIRLAAAPRHPSTLAVFPKPKAGGPRVLYDTFLMPQVREHAPWFWVSLLLFHIAFLLLILGHLDLIPGVNIMPEDSIHMLGWGAVGVAVTLACFFFILRRTGSPIREISTPGDFLLLFLLLFLFLTGDTISWANSWNEDGFVLSKSDFGDYLQLLLDFSFASPRDVLYGSHYIVVVLHVLLANLLLIVFPFSKVMHTFFAMPLNRLRRG</sequence>
<feature type="transmembrane region" description="Helical" evidence="7">
    <location>
        <begin position="6"/>
        <end position="27"/>
    </location>
</feature>
<keyword evidence="2" id="KW-1003">Cell membrane</keyword>
<evidence type="ECO:0000256" key="1">
    <source>
        <dbReference type="ARBA" id="ARBA00004651"/>
    </source>
</evidence>
<dbReference type="Gene3D" id="1.20.950.20">
    <property type="entry name" value="Transmembrane di-heme cytochromes, Chain C"/>
    <property type="match status" value="1"/>
</dbReference>
<keyword evidence="3 7" id="KW-0812">Transmembrane</keyword>
<evidence type="ECO:0000256" key="7">
    <source>
        <dbReference type="SAM" id="Phobius"/>
    </source>
</evidence>
<comment type="caution">
    <text evidence="9">The sequence shown here is derived from an EMBL/GenBank/DDBJ whole genome shotgun (WGS) entry which is preliminary data.</text>
</comment>
<feature type="transmembrane region" description="Helical" evidence="7">
    <location>
        <begin position="142"/>
        <end position="161"/>
    </location>
</feature>
<feature type="transmembrane region" description="Helical" evidence="7">
    <location>
        <begin position="200"/>
        <end position="219"/>
    </location>
</feature>
<gene>
    <name evidence="9" type="ORF">ACFL6M_02685</name>
</gene>
<protein>
    <submittedName>
        <fullName evidence="9">Respiratory nitrate reductase subunit gamma</fullName>
    </submittedName>
</protein>
<keyword evidence="5" id="KW-0560">Oxidoreductase</keyword>
<feature type="transmembrane region" description="Helical" evidence="7">
    <location>
        <begin position="108"/>
        <end position="126"/>
    </location>
</feature>
<feature type="domain" description="NarG-like" evidence="8">
    <location>
        <begin position="74"/>
        <end position="236"/>
    </location>
</feature>
<keyword evidence="10" id="KW-1185">Reference proteome</keyword>
<dbReference type="SUPFAM" id="SSF103501">
    <property type="entry name" value="Respiratory nitrate reductase 1 gamma chain"/>
    <property type="match status" value="1"/>
</dbReference>
<evidence type="ECO:0000259" key="8">
    <source>
        <dbReference type="Pfam" id="PF02665"/>
    </source>
</evidence>
<evidence type="ECO:0000256" key="4">
    <source>
        <dbReference type="ARBA" id="ARBA00022989"/>
    </source>
</evidence>
<evidence type="ECO:0000256" key="2">
    <source>
        <dbReference type="ARBA" id="ARBA00022475"/>
    </source>
</evidence>
<keyword evidence="4 7" id="KW-1133">Transmembrane helix</keyword>
<comment type="subcellular location">
    <subcellularLocation>
        <location evidence="1">Cell membrane</location>
        <topology evidence="1">Multi-pass membrane protein</topology>
    </subcellularLocation>
</comment>
<accession>A0ABV6YJY6</accession>
<dbReference type="InterPro" id="IPR036197">
    <property type="entry name" value="NarG-like_sf"/>
</dbReference>
<evidence type="ECO:0000256" key="5">
    <source>
        <dbReference type="ARBA" id="ARBA00023002"/>
    </source>
</evidence>
<dbReference type="Pfam" id="PF02665">
    <property type="entry name" value="Nitrate_red_gam"/>
    <property type="match status" value="1"/>
</dbReference>
<dbReference type="InterPro" id="IPR023234">
    <property type="entry name" value="NarG-like_domain"/>
</dbReference>
<dbReference type="Proteomes" id="UP001593833">
    <property type="component" value="Unassembled WGS sequence"/>
</dbReference>
<keyword evidence="6 7" id="KW-0472">Membrane</keyword>
<reference evidence="9 10" key="1">
    <citation type="submission" date="2024-09" db="EMBL/GenBank/DDBJ databases">
        <authorList>
            <person name="D'Angelo T."/>
        </authorList>
    </citation>
    <scope>NUCLEOTIDE SEQUENCE [LARGE SCALE GENOMIC DNA]</scope>
    <source>
        <strain evidence="9">SAG AM-320-E07</strain>
    </source>
</reference>
<name>A0ABV6YJY6_UNCEI</name>